<feature type="transmembrane region" description="Helical" evidence="1">
    <location>
        <begin position="237"/>
        <end position="257"/>
    </location>
</feature>
<comment type="caution">
    <text evidence="2">The sequence shown here is derived from an EMBL/GenBank/DDBJ whole genome shotgun (WGS) entry which is preliminary data.</text>
</comment>
<keyword evidence="3" id="KW-1185">Reference proteome</keyword>
<feature type="transmembrane region" description="Helical" evidence="1">
    <location>
        <begin position="78"/>
        <end position="102"/>
    </location>
</feature>
<reference evidence="2 3" key="1">
    <citation type="journal article" date="2005" name="Int. J. Syst. Evol. Microbiol.">
        <title>Nitrincola lacisaponensis gen. nov., sp. nov., a novel alkaliphilic bacterium isolated from an alkaline, saline lake.</title>
        <authorList>
            <person name="Dimitriu P.A."/>
            <person name="Shukla S.K."/>
            <person name="Conradt J."/>
            <person name="Marquez M.C."/>
            <person name="Ventosa A."/>
            <person name="Maglia A."/>
            <person name="Peyton B.M."/>
            <person name="Pinkart H.C."/>
            <person name="Mormile M.R."/>
        </authorList>
    </citation>
    <scope>NUCLEOTIDE SEQUENCE [LARGE SCALE GENOMIC DNA]</scope>
    <source>
        <strain evidence="2 3">4CA</strain>
    </source>
</reference>
<name>A0A063Y146_9GAMM</name>
<keyword evidence="1" id="KW-0812">Transmembrane</keyword>
<feature type="transmembrane region" description="Helical" evidence="1">
    <location>
        <begin position="293"/>
        <end position="313"/>
    </location>
</feature>
<dbReference type="Proteomes" id="UP000027318">
    <property type="component" value="Unassembled WGS sequence"/>
</dbReference>
<dbReference type="AlphaFoldDB" id="A0A063Y146"/>
<keyword evidence="1" id="KW-0472">Membrane</keyword>
<evidence type="ECO:0000256" key="1">
    <source>
        <dbReference type="SAM" id="Phobius"/>
    </source>
</evidence>
<feature type="transmembrane region" description="Helical" evidence="1">
    <location>
        <begin position="150"/>
        <end position="168"/>
    </location>
</feature>
<dbReference type="STRING" id="267850.ADINL_2916"/>
<organism evidence="2 3">
    <name type="scientific">Nitrincola lacisaponensis</name>
    <dbReference type="NCBI Taxonomy" id="267850"/>
    <lineage>
        <taxon>Bacteria</taxon>
        <taxon>Pseudomonadati</taxon>
        <taxon>Pseudomonadota</taxon>
        <taxon>Gammaproteobacteria</taxon>
        <taxon>Oceanospirillales</taxon>
        <taxon>Oceanospirillaceae</taxon>
        <taxon>Nitrincola</taxon>
    </lineage>
</organism>
<feature type="transmembrane region" description="Helical" evidence="1">
    <location>
        <begin position="114"/>
        <end position="138"/>
    </location>
</feature>
<proteinExistence type="predicted"/>
<sequence>MTLWLSLGMLFTFAAIVVVLFRWWNVRCIGVTPVSTLTFIAILFTSGLDVGLIMFPLTEFAGYADLAESPEYGFANPLAIEFGFWGFLIWGFYFLTCFYFCIIEPKVGFFERPLVKWINNAVIIGTCAFTAFLLLVNLPWYLPKLGDGESVIPTFYLIVLVSIAAAVYSSSQLKYVRILSLGSSALFIALIGMMWSGAFLSETGSPGDFLATAALIGDYFANLHQFMLPLNDYHEFYLFWWFSWSIMIGQFTARFVSGLKTWQLMLAMLIFPSVAIGTWFTVLYHYHAEDLSISSWINLAMISVGILMVINSLDSLIRLYTENLKLTARHIGKSRYYIGNFIAMCGLTALFQLDFLRIQWVGALVIAIYFACFAYILLFKRQEVFAIEGSPEENTLDYKRIELAN</sequence>
<evidence type="ECO:0000313" key="2">
    <source>
        <dbReference type="EMBL" id="KDE38461.1"/>
    </source>
</evidence>
<gene>
    <name evidence="2" type="ORF">ADINL_2916</name>
</gene>
<feature type="transmembrane region" description="Helical" evidence="1">
    <location>
        <begin position="358"/>
        <end position="378"/>
    </location>
</feature>
<feature type="transmembrane region" description="Helical" evidence="1">
    <location>
        <begin position="175"/>
        <end position="195"/>
    </location>
</feature>
<feature type="transmembrane region" description="Helical" evidence="1">
    <location>
        <begin position="6"/>
        <end position="24"/>
    </location>
</feature>
<dbReference type="OrthoDB" id="5596354at2"/>
<protein>
    <submittedName>
        <fullName evidence="2">Choline transporter BetT, short form</fullName>
    </submittedName>
</protein>
<dbReference type="EMBL" id="JMSZ01000042">
    <property type="protein sequence ID" value="KDE38461.1"/>
    <property type="molecule type" value="Genomic_DNA"/>
</dbReference>
<evidence type="ECO:0000313" key="3">
    <source>
        <dbReference type="Proteomes" id="UP000027318"/>
    </source>
</evidence>
<keyword evidence="1" id="KW-1133">Transmembrane helix</keyword>
<feature type="transmembrane region" description="Helical" evidence="1">
    <location>
        <begin position="334"/>
        <end position="352"/>
    </location>
</feature>
<dbReference type="RefSeq" id="WP_036549662.1">
    <property type="nucleotide sequence ID" value="NZ_JMSZ01000042.1"/>
</dbReference>
<dbReference type="PATRIC" id="fig|267850.7.peg.2867"/>
<feature type="transmembrane region" description="Helical" evidence="1">
    <location>
        <begin position="36"/>
        <end position="58"/>
    </location>
</feature>
<feature type="transmembrane region" description="Helical" evidence="1">
    <location>
        <begin position="264"/>
        <end position="287"/>
    </location>
</feature>
<accession>A0A063Y146</accession>